<dbReference type="AlphaFoldDB" id="A0A0W0F443"/>
<feature type="compositionally biased region" description="Low complexity" evidence="6">
    <location>
        <begin position="584"/>
        <end position="622"/>
    </location>
</feature>
<feature type="compositionally biased region" description="Polar residues" evidence="6">
    <location>
        <begin position="748"/>
        <end position="758"/>
    </location>
</feature>
<evidence type="ECO:0000259" key="7">
    <source>
        <dbReference type="PROSITE" id="PS50023"/>
    </source>
</evidence>
<dbReference type="GO" id="GO:0005634">
    <property type="term" value="C:nucleus"/>
    <property type="evidence" value="ECO:0007669"/>
    <property type="project" value="TreeGrafter"/>
</dbReference>
<evidence type="ECO:0000256" key="5">
    <source>
        <dbReference type="PROSITE-ProRule" id="PRU00125"/>
    </source>
</evidence>
<dbReference type="InterPro" id="IPR001781">
    <property type="entry name" value="Znf_LIM"/>
</dbReference>
<dbReference type="eggNOG" id="KOG1703">
    <property type="taxonomic scope" value="Eukaryota"/>
</dbReference>
<feature type="compositionally biased region" description="Low complexity" evidence="6">
    <location>
        <begin position="635"/>
        <end position="658"/>
    </location>
</feature>
<feature type="compositionally biased region" description="Acidic residues" evidence="6">
    <location>
        <begin position="467"/>
        <end position="476"/>
    </location>
</feature>
<evidence type="ECO:0000256" key="6">
    <source>
        <dbReference type="SAM" id="MobiDB-lite"/>
    </source>
</evidence>
<sequence>MYAVDDNVVSIPGEQGCDVQHQGWTHGTTHVDGRLRKRMHQYAAHRMHNRQNSVPVPVNRPPSQVQPQQYQMPPPPPHMRPNPSFGRARSMSPVKHQPPMPPGHHPQYNHPPPVPYPSQSQPHRYSQPPPIAHSHSQPPPRPQSQYYQQQPPGQQYPIQYPQYQAPPPMTQVVSAPTYQSQRQLPHAAPPAAPPVAPPAAPLPASYQRPPPTTTPAYHTPTAPVYGRTNPVSTFQTSSPTTHTTYAPPQNISPRKTNQILDPPSPASTSPTKGSFAYATPPANRKSNPILDPPSPTSTSPTKGSFVPLWKRNAVSARVANANANANATATATSRGRPLPMPGGSQSAFASPSQSPTRQIQSAFTQPRPPVEESDEESDESDHGGFAHYANARRMERERGYSAPSQQSGPHPMSNTRSLPGGEVKSNTLRFAAMSLNGSDGARDVKGEWPVDLPRLPKVPGRGRIGIDLDEPPPEPLEEYRRRSPSPAFGSRRQESPTRIQYQQEQPPTRSQYQQERVRQQSPTRIQYQQEQARQQSPTRSQYQQELARQQSPTRYESPPSSRPQSQHYSHPQPTSSQQYAEPLSRPQSQHYSHSQPPSRPQSQHHSYSQPPSQPTSRPQSQHYTHQASSQRYNTPPSQAYSHPQPSYPQPSSSVYSQPPRTPSPPSNVPTINIESPAPLGGRDRVGHSDLERMERESEGSSRSSSPGPSVPRIKYPGDVPRITLPDDDVPSIPRINLPDGGDDDNGIPSINVSSGDSQPQPPQIVFEVPGVSVSQGVPSISLPDDDDVGGGKARGGGPRKRHELPPPPVKRPGLLCAGCGGAIVGRIVGAMDMKWHPGCFRCCTCNELLEHISSYEGTDGRPYCGLCYYETHAPKCWHCQTPIYDSRFISLDDPALGKRTYHEQHFFCSECGDPFLSPSSASRLNKSVWNRGGDKGGGGELGLRFIKGTHIVKHVMSDSGYRNARDAKSHFGRMSMPLRHWAESGVGSVSDGCDNPFKDPAFYERGKKAYCEGCFSILLRNEI</sequence>
<evidence type="ECO:0000313" key="9">
    <source>
        <dbReference type="Proteomes" id="UP000054988"/>
    </source>
</evidence>
<evidence type="ECO:0000256" key="3">
    <source>
        <dbReference type="ARBA" id="ARBA00022833"/>
    </source>
</evidence>
<dbReference type="PROSITE" id="PS00478">
    <property type="entry name" value="LIM_DOMAIN_1"/>
    <property type="match status" value="2"/>
</dbReference>
<feature type="compositionally biased region" description="Low complexity" evidence="6">
    <location>
        <begin position="768"/>
        <end position="781"/>
    </location>
</feature>
<evidence type="ECO:0000256" key="4">
    <source>
        <dbReference type="ARBA" id="ARBA00023038"/>
    </source>
</evidence>
<feature type="region of interest" description="Disordered" evidence="6">
    <location>
        <begin position="48"/>
        <end position="305"/>
    </location>
</feature>
<dbReference type="Proteomes" id="UP000054988">
    <property type="component" value="Unassembled WGS sequence"/>
</dbReference>
<feature type="compositionally biased region" description="Pro residues" evidence="6">
    <location>
        <begin position="187"/>
        <end position="201"/>
    </location>
</feature>
<protein>
    <recommendedName>
        <fullName evidence="7">LIM zinc-binding domain-containing protein</fullName>
    </recommendedName>
</protein>
<feature type="compositionally biased region" description="Low complexity" evidence="6">
    <location>
        <begin position="143"/>
        <end position="163"/>
    </location>
</feature>
<evidence type="ECO:0000256" key="2">
    <source>
        <dbReference type="ARBA" id="ARBA00022737"/>
    </source>
</evidence>
<dbReference type="Pfam" id="PF00412">
    <property type="entry name" value="LIM"/>
    <property type="match status" value="1"/>
</dbReference>
<organism evidence="8 9">
    <name type="scientific">Moniliophthora roreri</name>
    <name type="common">Frosty pod rot fungus</name>
    <name type="synonym">Monilia roreri</name>
    <dbReference type="NCBI Taxonomy" id="221103"/>
    <lineage>
        <taxon>Eukaryota</taxon>
        <taxon>Fungi</taxon>
        <taxon>Dikarya</taxon>
        <taxon>Basidiomycota</taxon>
        <taxon>Agaricomycotina</taxon>
        <taxon>Agaricomycetes</taxon>
        <taxon>Agaricomycetidae</taxon>
        <taxon>Agaricales</taxon>
        <taxon>Marasmiineae</taxon>
        <taxon>Marasmiaceae</taxon>
        <taxon>Moniliophthora</taxon>
    </lineage>
</organism>
<dbReference type="GO" id="GO:0046872">
    <property type="term" value="F:metal ion binding"/>
    <property type="evidence" value="ECO:0007669"/>
    <property type="project" value="UniProtKB-KW"/>
</dbReference>
<feature type="compositionally biased region" description="Polar residues" evidence="6">
    <location>
        <begin position="355"/>
        <end position="364"/>
    </location>
</feature>
<feature type="compositionally biased region" description="Low complexity" evidence="6">
    <location>
        <begin position="341"/>
        <end position="354"/>
    </location>
</feature>
<proteinExistence type="predicted"/>
<feature type="compositionally biased region" description="Polar residues" evidence="6">
    <location>
        <begin position="402"/>
        <end position="417"/>
    </location>
</feature>
<accession>A0A0W0F443</accession>
<feature type="compositionally biased region" description="Polar residues" evidence="6">
    <location>
        <begin position="536"/>
        <end position="579"/>
    </location>
</feature>
<feature type="compositionally biased region" description="Pro residues" evidence="6">
    <location>
        <begin position="96"/>
        <end position="116"/>
    </location>
</feature>
<dbReference type="EMBL" id="LATX01002351">
    <property type="protein sequence ID" value="KTB31101.1"/>
    <property type="molecule type" value="Genomic_DNA"/>
</dbReference>
<dbReference type="CDD" id="cd08368">
    <property type="entry name" value="LIM"/>
    <property type="match status" value="1"/>
</dbReference>
<feature type="compositionally biased region" description="Low complexity" evidence="6">
    <location>
        <begin position="325"/>
        <end position="334"/>
    </location>
</feature>
<feature type="compositionally biased region" description="Low complexity" evidence="6">
    <location>
        <begin position="232"/>
        <end position="244"/>
    </location>
</feature>
<name>A0A0W0F443_MONRR</name>
<feature type="compositionally biased region" description="Basic and acidic residues" evidence="6">
    <location>
        <begin position="681"/>
        <end position="699"/>
    </location>
</feature>
<dbReference type="PROSITE" id="PS50023">
    <property type="entry name" value="LIM_DOMAIN_2"/>
    <property type="match status" value="1"/>
</dbReference>
<feature type="compositionally biased region" description="Pro residues" evidence="6">
    <location>
        <begin position="127"/>
        <end position="142"/>
    </location>
</feature>
<dbReference type="PANTHER" id="PTHR24205:SF16">
    <property type="entry name" value="GH01042P-RELATED"/>
    <property type="match status" value="1"/>
</dbReference>
<keyword evidence="4 5" id="KW-0440">LIM domain</keyword>
<dbReference type="Gene3D" id="2.10.110.10">
    <property type="entry name" value="Cysteine Rich Protein"/>
    <property type="match status" value="2"/>
</dbReference>
<feature type="compositionally biased region" description="Polar residues" evidence="6">
    <location>
        <begin position="623"/>
        <end position="634"/>
    </location>
</feature>
<dbReference type="GO" id="GO:0003712">
    <property type="term" value="F:transcription coregulator activity"/>
    <property type="evidence" value="ECO:0007669"/>
    <property type="project" value="TreeGrafter"/>
</dbReference>
<feature type="compositionally biased region" description="Low complexity" evidence="6">
    <location>
        <begin position="214"/>
        <end position="223"/>
    </location>
</feature>
<keyword evidence="2" id="KW-0677">Repeat</keyword>
<dbReference type="SMART" id="SM00132">
    <property type="entry name" value="LIM"/>
    <property type="match status" value="2"/>
</dbReference>
<keyword evidence="1 5" id="KW-0479">Metal-binding</keyword>
<feature type="domain" description="LIM zinc-binding" evidence="7">
    <location>
        <begin position="814"/>
        <end position="874"/>
    </location>
</feature>
<dbReference type="SUPFAM" id="SSF57716">
    <property type="entry name" value="Glucocorticoid receptor-like (DNA-binding domain)"/>
    <property type="match status" value="2"/>
</dbReference>
<feature type="compositionally biased region" description="Low complexity" evidence="6">
    <location>
        <begin position="50"/>
        <end position="71"/>
    </location>
</feature>
<feature type="region of interest" description="Disordered" evidence="6">
    <location>
        <begin position="325"/>
        <end position="807"/>
    </location>
</feature>
<dbReference type="PANTHER" id="PTHR24205">
    <property type="entry name" value="FOUR AND A HALF LIM DOMAINS PROTEIN"/>
    <property type="match status" value="1"/>
</dbReference>
<feature type="compositionally biased region" description="Low complexity" evidence="6">
    <location>
        <begin position="526"/>
        <end position="535"/>
    </location>
</feature>
<keyword evidence="3 5" id="KW-0862">Zinc</keyword>
<feature type="compositionally biased region" description="Polar residues" evidence="6">
    <location>
        <begin position="496"/>
        <end position="525"/>
    </location>
</feature>
<gene>
    <name evidence="8" type="ORF">WG66_16325</name>
</gene>
<reference evidence="8 9" key="1">
    <citation type="submission" date="2015-12" db="EMBL/GenBank/DDBJ databases">
        <title>Draft genome sequence of Moniliophthora roreri, the causal agent of frosty pod rot of cacao.</title>
        <authorList>
            <person name="Aime M.C."/>
            <person name="Diaz-Valderrama J.R."/>
            <person name="Kijpornyongpan T."/>
            <person name="Phillips-Mora W."/>
        </authorList>
    </citation>
    <scope>NUCLEOTIDE SEQUENCE [LARGE SCALE GENOMIC DNA]</scope>
    <source>
        <strain evidence="8 9">MCA 2952</strain>
    </source>
</reference>
<evidence type="ECO:0000313" key="8">
    <source>
        <dbReference type="EMBL" id="KTB31101.1"/>
    </source>
</evidence>
<evidence type="ECO:0000256" key="1">
    <source>
        <dbReference type="ARBA" id="ARBA00022723"/>
    </source>
</evidence>
<feature type="compositionally biased region" description="Polar residues" evidence="6">
    <location>
        <begin position="171"/>
        <end position="183"/>
    </location>
</feature>
<comment type="caution">
    <text evidence="8">The sequence shown here is derived from an EMBL/GenBank/DDBJ whole genome shotgun (WGS) entry which is preliminary data.</text>
</comment>
<dbReference type="GO" id="GO:0030695">
    <property type="term" value="F:GTPase regulator activity"/>
    <property type="evidence" value="ECO:0007669"/>
    <property type="project" value="UniProtKB-ARBA"/>
</dbReference>
<feature type="compositionally biased region" description="Polar residues" evidence="6">
    <location>
        <begin position="246"/>
        <end position="259"/>
    </location>
</feature>